<feature type="non-terminal residue" evidence="1">
    <location>
        <position position="1"/>
    </location>
</feature>
<evidence type="ECO:0000313" key="2">
    <source>
        <dbReference type="Proteomes" id="UP000263596"/>
    </source>
</evidence>
<gene>
    <name evidence="1" type="ORF">DHW29_02430</name>
</gene>
<reference evidence="1 2" key="1">
    <citation type="journal article" date="2018" name="Nat. Biotechnol.">
        <title>A standardized bacterial taxonomy based on genome phylogeny substantially revises the tree of life.</title>
        <authorList>
            <person name="Parks D.H."/>
            <person name="Chuvochina M."/>
            <person name="Waite D.W."/>
            <person name="Rinke C."/>
            <person name="Skarshewski A."/>
            <person name="Chaumeil P.A."/>
            <person name="Hugenholtz P."/>
        </authorList>
    </citation>
    <scope>NUCLEOTIDE SEQUENCE [LARGE SCALE GENOMIC DNA]</scope>
    <source>
        <strain evidence="1">UBA9669</strain>
    </source>
</reference>
<protein>
    <submittedName>
        <fullName evidence="1">TetR family transcriptional regulator</fullName>
    </submittedName>
</protein>
<proteinExistence type="predicted"/>
<dbReference type="AlphaFoldDB" id="A0A3D2SI97"/>
<sequence length="31" mass="3723">YQRYLGSRDTLRIAYIDQALAMPKFIQEQYA</sequence>
<evidence type="ECO:0000313" key="1">
    <source>
        <dbReference type="EMBL" id="HCK29151.1"/>
    </source>
</evidence>
<organism evidence="1 2">
    <name type="scientific">Acinetobacter ursingii</name>
    <dbReference type="NCBI Taxonomy" id="108980"/>
    <lineage>
        <taxon>Bacteria</taxon>
        <taxon>Pseudomonadati</taxon>
        <taxon>Pseudomonadota</taxon>
        <taxon>Gammaproteobacteria</taxon>
        <taxon>Moraxellales</taxon>
        <taxon>Moraxellaceae</taxon>
        <taxon>Acinetobacter</taxon>
    </lineage>
</organism>
<dbReference type="Proteomes" id="UP000263596">
    <property type="component" value="Unassembled WGS sequence"/>
</dbReference>
<comment type="caution">
    <text evidence="1">The sequence shown here is derived from an EMBL/GenBank/DDBJ whole genome shotgun (WGS) entry which is preliminary data.</text>
</comment>
<dbReference type="EMBL" id="DPVE01000042">
    <property type="protein sequence ID" value="HCK29151.1"/>
    <property type="molecule type" value="Genomic_DNA"/>
</dbReference>
<name>A0A3D2SI97_9GAMM</name>
<accession>A0A3D2SI97</accession>